<dbReference type="RefSeq" id="XP_036629798.1">
    <property type="nucleotide sequence ID" value="XM_036778370.1"/>
</dbReference>
<organism evidence="1 2">
    <name type="scientific">Pleurotus ostreatus</name>
    <name type="common">Oyster mushroom</name>
    <name type="synonym">White-rot fungus</name>
    <dbReference type="NCBI Taxonomy" id="5322"/>
    <lineage>
        <taxon>Eukaryota</taxon>
        <taxon>Fungi</taxon>
        <taxon>Dikarya</taxon>
        <taxon>Basidiomycota</taxon>
        <taxon>Agaricomycotina</taxon>
        <taxon>Agaricomycetes</taxon>
        <taxon>Agaricomycetidae</taxon>
        <taxon>Agaricales</taxon>
        <taxon>Pleurotineae</taxon>
        <taxon>Pleurotaceae</taxon>
        <taxon>Pleurotus</taxon>
    </lineage>
</organism>
<dbReference type="AlphaFoldDB" id="A0A8H7DPF5"/>
<dbReference type="OrthoDB" id="10490424at2759"/>
<keyword evidence="2" id="KW-1185">Reference proteome</keyword>
<protein>
    <submittedName>
        <fullName evidence="1">Uncharacterized protein</fullName>
    </submittedName>
</protein>
<name>A0A8H7DPF5_PLEOS</name>
<dbReference type="GeneID" id="59378681"/>
<dbReference type="VEuPathDB" id="FungiDB:PC9H_008863"/>
<evidence type="ECO:0000313" key="1">
    <source>
        <dbReference type="EMBL" id="KAF7426494.1"/>
    </source>
</evidence>
<dbReference type="EMBL" id="JACETU010000006">
    <property type="protein sequence ID" value="KAF7426494.1"/>
    <property type="molecule type" value="Genomic_DNA"/>
</dbReference>
<reference evidence="1" key="1">
    <citation type="submission" date="2019-07" db="EMBL/GenBank/DDBJ databases">
        <authorList>
            <person name="Palmer J.M."/>
        </authorList>
    </citation>
    <scope>NUCLEOTIDE SEQUENCE</scope>
    <source>
        <strain evidence="1">PC9</strain>
    </source>
</reference>
<accession>A0A8H7DPF5</accession>
<evidence type="ECO:0000313" key="2">
    <source>
        <dbReference type="Proteomes" id="UP000623687"/>
    </source>
</evidence>
<sequence length="89" mass="9928">MPDLPVVLYTGSLHAVPGHEDYPMIDPTIDTPSSEALTRLAATITDWPPTPSHLVRYWNPSSLPSMHIIMRNSSTKLLKHTPIDLWTIA</sequence>
<dbReference type="Proteomes" id="UP000623687">
    <property type="component" value="Unassembled WGS sequence"/>
</dbReference>
<gene>
    <name evidence="1" type="ORF">PC9H_008863</name>
</gene>
<comment type="caution">
    <text evidence="1">The sequence shown here is derived from an EMBL/GenBank/DDBJ whole genome shotgun (WGS) entry which is preliminary data.</text>
</comment>
<proteinExistence type="predicted"/>